<reference evidence="3" key="1">
    <citation type="journal article" date="2023" name="GigaByte">
        <title>Genome assembly of the bearded iris, Iris pallida Lam.</title>
        <authorList>
            <person name="Bruccoleri R.E."/>
            <person name="Oakeley E.J."/>
            <person name="Faust A.M.E."/>
            <person name="Altorfer M."/>
            <person name="Dessus-Babus S."/>
            <person name="Burckhardt D."/>
            <person name="Oertli M."/>
            <person name="Naumann U."/>
            <person name="Petersen F."/>
            <person name="Wong J."/>
        </authorList>
    </citation>
    <scope>NUCLEOTIDE SEQUENCE</scope>
    <source>
        <strain evidence="3">GSM-AAB239-AS_SAM_17_03QT</strain>
    </source>
</reference>
<dbReference type="Gene3D" id="3.10.20.90">
    <property type="entry name" value="Phosphatidylinositol 3-kinase Catalytic Subunit, Chain A, domain 1"/>
    <property type="match status" value="1"/>
</dbReference>
<accession>A0AAX6EZE6</accession>
<dbReference type="SUPFAM" id="SSF54277">
    <property type="entry name" value="CAD &amp; PB1 domains"/>
    <property type="match status" value="1"/>
</dbReference>
<dbReference type="EMBL" id="JANAVB010033017">
    <property type="protein sequence ID" value="KAJ6809291.1"/>
    <property type="molecule type" value="Genomic_DNA"/>
</dbReference>
<evidence type="ECO:0000313" key="3">
    <source>
        <dbReference type="EMBL" id="KAJ6809291.1"/>
    </source>
</evidence>
<protein>
    <recommendedName>
        <fullName evidence="2">PB1 domain-containing protein</fullName>
    </recommendedName>
</protein>
<dbReference type="Pfam" id="PF00564">
    <property type="entry name" value="PB1"/>
    <property type="match status" value="1"/>
</dbReference>
<feature type="region of interest" description="Disordered" evidence="1">
    <location>
        <begin position="175"/>
        <end position="211"/>
    </location>
</feature>
<dbReference type="SMART" id="SM00666">
    <property type="entry name" value="PB1"/>
    <property type="match status" value="1"/>
</dbReference>
<gene>
    <name evidence="3" type="ORF">M6B38_159970</name>
</gene>
<dbReference type="InterPro" id="IPR053198">
    <property type="entry name" value="Gynoecium_Dev_Regulator"/>
</dbReference>
<reference evidence="3" key="2">
    <citation type="submission" date="2023-04" db="EMBL/GenBank/DDBJ databases">
        <authorList>
            <person name="Bruccoleri R.E."/>
            <person name="Oakeley E.J."/>
            <person name="Faust A.-M."/>
            <person name="Dessus-Babus S."/>
            <person name="Altorfer M."/>
            <person name="Burckhardt D."/>
            <person name="Oertli M."/>
            <person name="Naumann U."/>
            <person name="Petersen F."/>
            <person name="Wong J."/>
        </authorList>
    </citation>
    <scope>NUCLEOTIDE SEQUENCE</scope>
    <source>
        <strain evidence="3">GSM-AAB239-AS_SAM_17_03QT</strain>
        <tissue evidence="3">Leaf</tissue>
    </source>
</reference>
<dbReference type="CDD" id="cd06410">
    <property type="entry name" value="PB1_UP2"/>
    <property type="match status" value="1"/>
</dbReference>
<sequence length="211" mass="22403">MAGTSSPTSSSSSSCLSIGSFVDDVPIKTGSSPAAIKFLCSYGGRILPRCTDGKLRYVGGDTRVLSVDRSVTFSDLVAKMGELCGGRGAAVGLRCQMPTEDLDALVSITSDEDLASLIEEYDLAGGGGGIRPPKIRAFLHHPHPPPPSKGKSTSAARPPVPATVHRCMVHRGRTASVAGRSGHGSQRLQHHHQQHQQPHQHQFPVLHHLQQ</sequence>
<feature type="compositionally biased region" description="Low complexity" evidence="1">
    <location>
        <begin position="195"/>
        <end position="211"/>
    </location>
</feature>
<feature type="domain" description="PB1" evidence="2">
    <location>
        <begin position="50"/>
        <end position="142"/>
    </location>
</feature>
<comment type="caution">
    <text evidence="3">The sequence shown here is derived from an EMBL/GenBank/DDBJ whole genome shotgun (WGS) entry which is preliminary data.</text>
</comment>
<dbReference type="PANTHER" id="PTHR31066:SF10">
    <property type="entry name" value="OCTICOSAPEPTIDE_PHOX_BEM1P FAMILY PROTEIN"/>
    <property type="match status" value="1"/>
</dbReference>
<evidence type="ECO:0000313" key="4">
    <source>
        <dbReference type="Proteomes" id="UP001140949"/>
    </source>
</evidence>
<feature type="region of interest" description="Disordered" evidence="1">
    <location>
        <begin position="138"/>
        <end position="159"/>
    </location>
</feature>
<evidence type="ECO:0000256" key="1">
    <source>
        <dbReference type="SAM" id="MobiDB-lite"/>
    </source>
</evidence>
<dbReference type="AlphaFoldDB" id="A0AAX6EZE6"/>
<name>A0AAX6EZE6_IRIPA</name>
<organism evidence="3 4">
    <name type="scientific">Iris pallida</name>
    <name type="common">Sweet iris</name>
    <dbReference type="NCBI Taxonomy" id="29817"/>
    <lineage>
        <taxon>Eukaryota</taxon>
        <taxon>Viridiplantae</taxon>
        <taxon>Streptophyta</taxon>
        <taxon>Embryophyta</taxon>
        <taxon>Tracheophyta</taxon>
        <taxon>Spermatophyta</taxon>
        <taxon>Magnoliopsida</taxon>
        <taxon>Liliopsida</taxon>
        <taxon>Asparagales</taxon>
        <taxon>Iridaceae</taxon>
        <taxon>Iridoideae</taxon>
        <taxon>Irideae</taxon>
        <taxon>Iris</taxon>
    </lineage>
</organism>
<proteinExistence type="predicted"/>
<dbReference type="InterPro" id="IPR000270">
    <property type="entry name" value="PB1_dom"/>
</dbReference>
<dbReference type="PANTHER" id="PTHR31066">
    <property type="entry name" value="OS05G0427100 PROTEIN-RELATED"/>
    <property type="match status" value="1"/>
</dbReference>
<keyword evidence="4" id="KW-1185">Reference proteome</keyword>
<evidence type="ECO:0000259" key="2">
    <source>
        <dbReference type="SMART" id="SM00666"/>
    </source>
</evidence>
<dbReference type="Proteomes" id="UP001140949">
    <property type="component" value="Unassembled WGS sequence"/>
</dbReference>